<dbReference type="OMA" id="IAHECNC"/>
<proteinExistence type="predicted"/>
<dbReference type="KEGG" id="spu:105447393"/>
<dbReference type="GeneID" id="115918455"/>
<dbReference type="RefSeq" id="XP_030843459.1">
    <property type="nucleotide sequence ID" value="XM_030987599.1"/>
</dbReference>
<evidence type="ECO:0000313" key="2">
    <source>
        <dbReference type="Proteomes" id="UP000007110"/>
    </source>
</evidence>
<dbReference type="AlphaFoldDB" id="A0A7M7NI07"/>
<accession>A0A7M7NI07</accession>
<organism evidence="1 2">
    <name type="scientific">Strongylocentrotus purpuratus</name>
    <name type="common">Purple sea urchin</name>
    <dbReference type="NCBI Taxonomy" id="7668"/>
    <lineage>
        <taxon>Eukaryota</taxon>
        <taxon>Metazoa</taxon>
        <taxon>Echinodermata</taxon>
        <taxon>Eleutherozoa</taxon>
        <taxon>Echinozoa</taxon>
        <taxon>Echinoidea</taxon>
        <taxon>Euechinoidea</taxon>
        <taxon>Echinacea</taxon>
        <taxon>Camarodonta</taxon>
        <taxon>Echinidea</taxon>
        <taxon>Strongylocentrotidae</taxon>
        <taxon>Strongylocentrotus</taxon>
    </lineage>
</organism>
<sequence>MQEKMATLESRVSDLERSSNKLKKLALAAISVALADDGETCSEAEALGVHNLMKGFPAMTLSTAQSQPTTSLHQYCDDLGTSIKPALSCNQLKLSCNKPSGVYCLDNGYFTEVFCEMDLFGGGWARYGQAEKQNVWNFVDEDMIEVRLQVMQPAELKEMIDMKYNTFKIHTDVTFSMQADDSTNPSRVKARVLPWFNRAAFYIDGFGENFTKLQFLPGGNRITCRNIRGTSHKCGWGEVPRPDEASDQVLIESVYFGPRSSSNGAMTHMGSWQANKYTWNGSYYFVYAK</sequence>
<dbReference type="EnsemblMetazoa" id="XM_030979396">
    <property type="protein sequence ID" value="XP_030835256"/>
    <property type="gene ID" value="LOC115918455"/>
</dbReference>
<dbReference type="InParanoid" id="A0A7M7NI07"/>
<dbReference type="OrthoDB" id="10086693at2759"/>
<keyword evidence="2" id="KW-1185">Reference proteome</keyword>
<dbReference type="KEGG" id="spu:115918455"/>
<dbReference type="EnsemblMetazoa" id="XM_030987599">
    <property type="protein sequence ID" value="XP_030843459"/>
    <property type="gene ID" value="LOC105447393"/>
</dbReference>
<evidence type="ECO:0008006" key="3">
    <source>
        <dbReference type="Google" id="ProtNLM"/>
    </source>
</evidence>
<reference evidence="2" key="1">
    <citation type="submission" date="2015-02" db="EMBL/GenBank/DDBJ databases">
        <title>Genome sequencing for Strongylocentrotus purpuratus.</title>
        <authorList>
            <person name="Murali S."/>
            <person name="Liu Y."/>
            <person name="Vee V."/>
            <person name="English A."/>
            <person name="Wang M."/>
            <person name="Skinner E."/>
            <person name="Han Y."/>
            <person name="Muzny D.M."/>
            <person name="Worley K.C."/>
            <person name="Gibbs R.A."/>
        </authorList>
    </citation>
    <scope>NUCLEOTIDE SEQUENCE</scope>
</reference>
<reference evidence="1" key="2">
    <citation type="submission" date="2021-01" db="UniProtKB">
        <authorList>
            <consortium name="EnsemblMetazoa"/>
        </authorList>
    </citation>
    <scope>IDENTIFICATION</scope>
</reference>
<dbReference type="InterPro" id="IPR036056">
    <property type="entry name" value="Fibrinogen-like_C"/>
</dbReference>
<dbReference type="SUPFAM" id="SSF56496">
    <property type="entry name" value="Fibrinogen C-terminal domain-like"/>
    <property type="match status" value="1"/>
</dbReference>
<protein>
    <recommendedName>
        <fullName evidence="3">Fibrinogen C-terminal domain-containing protein</fullName>
    </recommendedName>
</protein>
<dbReference type="Proteomes" id="UP000007110">
    <property type="component" value="Unassembled WGS sequence"/>
</dbReference>
<dbReference type="GeneID" id="105447393"/>
<evidence type="ECO:0000313" key="1">
    <source>
        <dbReference type="EnsemblMetazoa" id="XP_030835256"/>
    </source>
</evidence>
<dbReference type="RefSeq" id="XP_030835256.1">
    <property type="nucleotide sequence ID" value="XM_030979396.1"/>
</dbReference>
<name>A0A7M7NI07_STRPU</name>